<accession>A0A6J1LUV9</accession>
<feature type="transmembrane region" description="Helical" evidence="1">
    <location>
        <begin position="73"/>
        <end position="97"/>
    </location>
</feature>
<feature type="transmembrane region" description="Helical" evidence="1">
    <location>
        <begin position="148"/>
        <end position="169"/>
    </location>
</feature>
<gene>
    <name evidence="3" type="primary">LOC111598243</name>
</gene>
<name>A0A6J1LUV9_DROHY</name>
<dbReference type="Proteomes" id="UP000504633">
    <property type="component" value="Unplaced"/>
</dbReference>
<dbReference type="GeneID" id="111598243"/>
<sequence>MHIYICIHTHVHTYIVYAAEWKMFKVRKFEFRASESKCRSFSIWNFCPITRWQQLWEFIGGCTPCRYEFFPYIFWLVLIISLMGAYGSLGECIRIYCISSQPLEMWRPRKFFVFDMETLRRSRLVGAVIMSYVWLLMIYALVNTKPNFIMPWLILNTLMLGMDFLFWVIDVLTGRLTLHLSSVYPMLRLFCTLALVNCIKTVFENAIKYNLVDTLSVIDPEWITHYFFAMAD</sequence>
<keyword evidence="2" id="KW-1185">Reference proteome</keyword>
<evidence type="ECO:0000313" key="2">
    <source>
        <dbReference type="Proteomes" id="UP000504633"/>
    </source>
</evidence>
<feature type="transmembrane region" description="Helical" evidence="1">
    <location>
        <begin position="124"/>
        <end position="142"/>
    </location>
</feature>
<dbReference type="OrthoDB" id="7968664at2759"/>
<keyword evidence="1" id="KW-0812">Transmembrane</keyword>
<evidence type="ECO:0000313" key="3">
    <source>
        <dbReference type="RefSeq" id="XP_023169178.2"/>
    </source>
</evidence>
<reference evidence="3" key="1">
    <citation type="submission" date="2025-08" db="UniProtKB">
        <authorList>
            <consortium name="RefSeq"/>
        </authorList>
    </citation>
    <scope>IDENTIFICATION</scope>
    <source>
        <strain evidence="3">15085-1641.00</strain>
        <tissue evidence="3">Whole body</tissue>
    </source>
</reference>
<proteinExistence type="predicted"/>
<dbReference type="KEGG" id="dhe:111598243"/>
<keyword evidence="1" id="KW-1133">Transmembrane helix</keyword>
<organism evidence="2 3">
    <name type="scientific">Drosophila hydei</name>
    <name type="common">Fruit fly</name>
    <dbReference type="NCBI Taxonomy" id="7224"/>
    <lineage>
        <taxon>Eukaryota</taxon>
        <taxon>Metazoa</taxon>
        <taxon>Ecdysozoa</taxon>
        <taxon>Arthropoda</taxon>
        <taxon>Hexapoda</taxon>
        <taxon>Insecta</taxon>
        <taxon>Pterygota</taxon>
        <taxon>Neoptera</taxon>
        <taxon>Endopterygota</taxon>
        <taxon>Diptera</taxon>
        <taxon>Brachycera</taxon>
        <taxon>Muscomorpha</taxon>
        <taxon>Ephydroidea</taxon>
        <taxon>Drosophilidae</taxon>
        <taxon>Drosophila</taxon>
    </lineage>
</organism>
<evidence type="ECO:0000256" key="1">
    <source>
        <dbReference type="SAM" id="Phobius"/>
    </source>
</evidence>
<dbReference type="AlphaFoldDB" id="A0A6J1LUV9"/>
<dbReference type="OMA" id="YSIWNFC"/>
<dbReference type="RefSeq" id="XP_023169178.2">
    <property type="nucleotide sequence ID" value="XM_023313410.2"/>
</dbReference>
<keyword evidence="1" id="KW-0472">Membrane</keyword>
<protein>
    <submittedName>
        <fullName evidence="3">Uncharacterized protein LOC111598243 isoform X1</fullName>
    </submittedName>
</protein>